<dbReference type="SUPFAM" id="SSF52833">
    <property type="entry name" value="Thioredoxin-like"/>
    <property type="match status" value="1"/>
</dbReference>
<organism evidence="2 3">
    <name type="scientific">Ustilaginoidea virens</name>
    <name type="common">Rice false smut fungus</name>
    <name type="synonym">Villosiclava virens</name>
    <dbReference type="NCBI Taxonomy" id="1159556"/>
    <lineage>
        <taxon>Eukaryota</taxon>
        <taxon>Fungi</taxon>
        <taxon>Dikarya</taxon>
        <taxon>Ascomycota</taxon>
        <taxon>Pezizomycotina</taxon>
        <taxon>Sordariomycetes</taxon>
        <taxon>Hypocreomycetidae</taxon>
        <taxon>Hypocreales</taxon>
        <taxon>Clavicipitaceae</taxon>
        <taxon>Ustilaginoidea</taxon>
    </lineage>
</organism>
<dbReference type="Pfam" id="PF13911">
    <property type="entry name" value="AhpC-TSA_2"/>
    <property type="match status" value="1"/>
</dbReference>
<feature type="compositionally biased region" description="Low complexity" evidence="1">
    <location>
        <begin position="15"/>
        <end position="38"/>
    </location>
</feature>
<feature type="region of interest" description="Disordered" evidence="1">
    <location>
        <begin position="372"/>
        <end position="398"/>
    </location>
</feature>
<evidence type="ECO:0000313" key="2">
    <source>
        <dbReference type="EMBL" id="QUC16153.1"/>
    </source>
</evidence>
<dbReference type="InterPro" id="IPR036249">
    <property type="entry name" value="Thioredoxin-like_sf"/>
</dbReference>
<dbReference type="PANTHER" id="PTHR28630:SF3">
    <property type="entry name" value="PEROXIREDOXIN-LIKE 2C"/>
    <property type="match status" value="1"/>
</dbReference>
<feature type="region of interest" description="Disordered" evidence="1">
    <location>
        <begin position="1"/>
        <end position="123"/>
    </location>
</feature>
<dbReference type="KEGG" id="uvi:66061172"/>
<protein>
    <recommendedName>
        <fullName evidence="4">FmHP</fullName>
    </recommendedName>
</protein>
<evidence type="ECO:0000313" key="3">
    <source>
        <dbReference type="Proteomes" id="UP000027002"/>
    </source>
</evidence>
<accession>A0A8E5HIR0</accession>
<dbReference type="EMBL" id="CP072753">
    <property type="protein sequence ID" value="QUC16153.1"/>
    <property type="molecule type" value="Genomic_DNA"/>
</dbReference>
<feature type="region of interest" description="Disordered" evidence="1">
    <location>
        <begin position="294"/>
        <end position="320"/>
    </location>
</feature>
<name>A0A8E5HIR0_USTVR</name>
<proteinExistence type="predicted"/>
<gene>
    <name evidence="2" type="ORF">UV8b_00394</name>
</gene>
<dbReference type="RefSeq" id="XP_042993826.1">
    <property type="nucleotide sequence ID" value="XM_043137892.1"/>
</dbReference>
<feature type="compositionally biased region" description="Basic and acidic residues" evidence="1">
    <location>
        <begin position="384"/>
        <end position="398"/>
    </location>
</feature>
<dbReference type="CDD" id="cd02970">
    <property type="entry name" value="PRX_like2"/>
    <property type="match status" value="1"/>
</dbReference>
<dbReference type="InterPro" id="IPR032801">
    <property type="entry name" value="PXL2A/B/C"/>
</dbReference>
<dbReference type="AlphaFoldDB" id="A0A8E5HIR0"/>
<dbReference type="Proteomes" id="UP000027002">
    <property type="component" value="Chromosome 1"/>
</dbReference>
<sequence>MDPKPEAVSLGTGDAAAEQQQQQQPPAVTSTTAVPAVAVEKDLSTKQGPLEQDASKREPLQEPSRQGSLEEAPEPTAPAPRTATPGKDGPRPHTPPKSTDIGIDKSKPEDFDGDVSTTNELPSADTIGRIENYLVLDRDGKSRTFKSLYSGNNVARRVLVIFIRHFFCGNCQEYLRTLSESVTPEALLRLPVSTFVAVVGCGDPALIDMYAEATGCPFPIYTDPTRSIFDQLGMTKTLALGSKPAYIRKSLWRNTLDSIGQGLRVLPKGLALKSGDPRQVGGEFLFEPLDLVTPITTPRDEGPGPLQDASGGARNGGDAGRVENKVVTWCHRMKNTRDHAELPELMEVLGLDGQSRPIKDRKRWTMALETRKGTGWSMASQMKKMNEANEADEAKESN</sequence>
<dbReference type="OrthoDB" id="40334at2759"/>
<evidence type="ECO:0000256" key="1">
    <source>
        <dbReference type="SAM" id="MobiDB-lite"/>
    </source>
</evidence>
<evidence type="ECO:0008006" key="4">
    <source>
        <dbReference type="Google" id="ProtNLM"/>
    </source>
</evidence>
<keyword evidence="3" id="KW-1185">Reference proteome</keyword>
<dbReference type="GeneID" id="66061172"/>
<dbReference type="PANTHER" id="PTHR28630">
    <property type="match status" value="1"/>
</dbReference>
<reference evidence="2" key="1">
    <citation type="submission" date="2020-03" db="EMBL/GenBank/DDBJ databases">
        <title>A mixture of massive structural variations and highly conserved coding sequences in Ustilaginoidea virens genome.</title>
        <authorList>
            <person name="Zhang K."/>
            <person name="Zhao Z."/>
            <person name="Zhang Z."/>
            <person name="Li Y."/>
            <person name="Hsiang T."/>
            <person name="Sun W."/>
        </authorList>
    </citation>
    <scope>NUCLEOTIDE SEQUENCE</scope>
    <source>
        <strain evidence="2">UV-8b</strain>
    </source>
</reference>
<dbReference type="Gene3D" id="3.40.30.10">
    <property type="entry name" value="Glutaredoxin"/>
    <property type="match status" value="1"/>
</dbReference>
<dbReference type="FunFam" id="3.40.30.10:FF:000404">
    <property type="entry name" value="WGS project CABT00000000 data, contig 2.14"/>
    <property type="match status" value="1"/>
</dbReference>